<proteinExistence type="predicted"/>
<dbReference type="AlphaFoldDB" id="A0A2P2PUF8"/>
<protein>
    <submittedName>
        <fullName evidence="1">Uncharacterized protein</fullName>
    </submittedName>
</protein>
<organism evidence="1">
    <name type="scientific">Rhizophora mucronata</name>
    <name type="common">Asiatic mangrove</name>
    <dbReference type="NCBI Taxonomy" id="61149"/>
    <lineage>
        <taxon>Eukaryota</taxon>
        <taxon>Viridiplantae</taxon>
        <taxon>Streptophyta</taxon>
        <taxon>Embryophyta</taxon>
        <taxon>Tracheophyta</taxon>
        <taxon>Spermatophyta</taxon>
        <taxon>Magnoliopsida</taxon>
        <taxon>eudicotyledons</taxon>
        <taxon>Gunneridae</taxon>
        <taxon>Pentapetalae</taxon>
        <taxon>rosids</taxon>
        <taxon>fabids</taxon>
        <taxon>Malpighiales</taxon>
        <taxon>Rhizophoraceae</taxon>
        <taxon>Rhizophora</taxon>
    </lineage>
</organism>
<reference evidence="1" key="1">
    <citation type="submission" date="2018-02" db="EMBL/GenBank/DDBJ databases">
        <title>Rhizophora mucronata_Transcriptome.</title>
        <authorList>
            <person name="Meera S.P."/>
            <person name="Sreeshan A."/>
            <person name="Augustine A."/>
        </authorList>
    </citation>
    <scope>NUCLEOTIDE SEQUENCE</scope>
    <source>
        <tissue evidence="1">Leaf</tissue>
    </source>
</reference>
<sequence>MLIYSQKICNSLQANFRFHTF</sequence>
<dbReference type="EMBL" id="GGEC01077902">
    <property type="protein sequence ID" value="MBX58386.1"/>
    <property type="molecule type" value="Transcribed_RNA"/>
</dbReference>
<evidence type="ECO:0000313" key="1">
    <source>
        <dbReference type="EMBL" id="MBX58386.1"/>
    </source>
</evidence>
<name>A0A2P2PUF8_RHIMU</name>
<accession>A0A2P2PUF8</accession>